<evidence type="ECO:0000256" key="3">
    <source>
        <dbReference type="ARBA" id="ARBA00022989"/>
    </source>
</evidence>
<comment type="caution">
    <text evidence="9">The sequence shown here is derived from an EMBL/GenBank/DDBJ whole genome shotgun (WGS) entry which is preliminary data.</text>
</comment>
<feature type="compositionally biased region" description="Low complexity" evidence="6">
    <location>
        <begin position="253"/>
        <end position="265"/>
    </location>
</feature>
<dbReference type="PANTHER" id="PTHR43220:SF18">
    <property type="entry name" value="TRANSMEMBRANE PROTEIN 41B"/>
    <property type="match status" value="1"/>
</dbReference>
<gene>
    <name evidence="9" type="ORF">PPACK8108_LOCUS22260</name>
</gene>
<dbReference type="PANTHER" id="PTHR43220">
    <property type="match status" value="1"/>
</dbReference>
<evidence type="ECO:0000256" key="4">
    <source>
        <dbReference type="ARBA" id="ARBA00023136"/>
    </source>
</evidence>
<keyword evidence="10" id="KW-1185">Reference proteome</keyword>
<evidence type="ECO:0000313" key="9">
    <source>
        <dbReference type="EMBL" id="CAH7687472.1"/>
    </source>
</evidence>
<accession>A0AAV0BLI7</accession>
<feature type="transmembrane region" description="Helical" evidence="7">
    <location>
        <begin position="288"/>
        <end position="310"/>
    </location>
</feature>
<feature type="transmembrane region" description="Helical" evidence="7">
    <location>
        <begin position="376"/>
        <end position="402"/>
    </location>
</feature>
<feature type="domain" description="VTT" evidence="8">
    <location>
        <begin position="365"/>
        <end position="488"/>
    </location>
</feature>
<evidence type="ECO:0000313" key="10">
    <source>
        <dbReference type="Proteomes" id="UP001153365"/>
    </source>
</evidence>
<dbReference type="EMBL" id="CALTRL010005879">
    <property type="protein sequence ID" value="CAH7687472.1"/>
    <property type="molecule type" value="Genomic_DNA"/>
</dbReference>
<proteinExistence type="inferred from homology"/>
<dbReference type="InterPro" id="IPR045014">
    <property type="entry name" value="TM41A/B"/>
</dbReference>
<evidence type="ECO:0000256" key="7">
    <source>
        <dbReference type="SAM" id="Phobius"/>
    </source>
</evidence>
<sequence>MTQQNINHSDQSSSSSSKLNSNIINRSLQLINPSTSTSTSPYLSVSDQTNISFSNIRYYSNNNRLTTISGGRYYDEYDEDEESQNSILSNQSTNLNSQSPSTSTLPSSVLNSNRPSPYQSCFPPIPKHSSSSNPNPNPNKNPSSISSTLINLSNNNLHSRSNPPRTISSTTNTILRPPSSFSSDSSIIDLRSKSSSSNPTSTTTPSSTSFNQSNLRHHHSHCLSSQLSSSTSSASSLLSASSQSTPHPHPHHLLSSSSSSTPSITITPSNHSDNWLDLLNDRPLARTLLSLGILLLGSAILVAVTVYGFLPPVAEDDLSTLKIPTSFNDLKKLNILLQVYKTENYYRVLTSYVLIYLFLQAFSLPGSMYLSILAGAMFGVSVALPLVCLCVGTGAMLCYLISYRFSSPLFDYFPSLGNRLDSLRLTLSTKTNRLDLFAYLVVIRISPLPPHWVVNLLAPYLGISLGMFWITTCLGILPVTLIHTQLGTTLDQMVGPEDLSLLNVKNLTGLALVAMAVMVPVGIRWYVCKNNRQDLALDSIVVESRTRPSIDLNFERSSKSINNSPNLAGLREEDREEAGRREEEAGDVKDEAEGTPRGNQQRPKIKRLISGQAYSNLLKNNSVISTLKRSQDSEETLILCDRRVNLKTNVNSKILDGSLNPLGSNRNHRIHPIKSSKQHQRGGRFRENEHEGSINRENQSREG</sequence>
<evidence type="ECO:0000256" key="6">
    <source>
        <dbReference type="SAM" id="MobiDB-lite"/>
    </source>
</evidence>
<feature type="compositionally biased region" description="Low complexity" evidence="6">
    <location>
        <begin position="127"/>
        <end position="165"/>
    </location>
</feature>
<comment type="similarity">
    <text evidence="5">Belongs to the TMEM41 family.</text>
</comment>
<feature type="region of interest" description="Disordered" evidence="6">
    <location>
        <begin position="561"/>
        <end position="606"/>
    </location>
</feature>
<feature type="compositionally biased region" description="Basic and acidic residues" evidence="6">
    <location>
        <begin position="570"/>
        <end position="594"/>
    </location>
</feature>
<feature type="compositionally biased region" description="Low complexity" evidence="6">
    <location>
        <begin position="84"/>
        <end position="113"/>
    </location>
</feature>
<keyword evidence="4 7" id="KW-0472">Membrane</keyword>
<feature type="region of interest" description="Disordered" evidence="6">
    <location>
        <begin position="659"/>
        <end position="703"/>
    </location>
</feature>
<keyword evidence="2 7" id="KW-0812">Transmembrane</keyword>
<name>A0AAV0BLI7_PHAPC</name>
<feature type="transmembrane region" description="Helical" evidence="7">
    <location>
        <begin position="436"/>
        <end position="458"/>
    </location>
</feature>
<feature type="compositionally biased region" description="Low complexity" evidence="6">
    <location>
        <begin position="223"/>
        <end position="246"/>
    </location>
</feature>
<protein>
    <submittedName>
        <fullName evidence="9">Expressed protein</fullName>
    </submittedName>
</protein>
<reference evidence="9" key="1">
    <citation type="submission" date="2022-06" db="EMBL/GenBank/DDBJ databases">
        <authorList>
            <consortium name="SYNGENTA / RWTH Aachen University"/>
        </authorList>
    </citation>
    <scope>NUCLEOTIDE SEQUENCE</scope>
</reference>
<dbReference type="GO" id="GO:0005789">
    <property type="term" value="C:endoplasmic reticulum membrane"/>
    <property type="evidence" value="ECO:0007669"/>
    <property type="project" value="TreeGrafter"/>
</dbReference>
<feature type="region of interest" description="Disordered" evidence="6">
    <location>
        <begin position="79"/>
        <end position="265"/>
    </location>
</feature>
<keyword evidence="3 7" id="KW-1133">Transmembrane helix</keyword>
<dbReference type="GO" id="GO:0000045">
    <property type="term" value="P:autophagosome assembly"/>
    <property type="evidence" value="ECO:0007669"/>
    <property type="project" value="TreeGrafter"/>
</dbReference>
<dbReference type="Pfam" id="PF09335">
    <property type="entry name" value="VTT_dom"/>
    <property type="match status" value="1"/>
</dbReference>
<evidence type="ECO:0000256" key="2">
    <source>
        <dbReference type="ARBA" id="ARBA00022692"/>
    </source>
</evidence>
<feature type="compositionally biased region" description="Basic and acidic residues" evidence="6">
    <location>
        <begin position="684"/>
        <end position="703"/>
    </location>
</feature>
<feature type="transmembrane region" description="Helical" evidence="7">
    <location>
        <begin position="345"/>
        <end position="364"/>
    </location>
</feature>
<dbReference type="AlphaFoldDB" id="A0AAV0BLI7"/>
<organism evidence="9 10">
    <name type="scientific">Phakopsora pachyrhizi</name>
    <name type="common">Asian soybean rust disease fungus</name>
    <dbReference type="NCBI Taxonomy" id="170000"/>
    <lineage>
        <taxon>Eukaryota</taxon>
        <taxon>Fungi</taxon>
        <taxon>Dikarya</taxon>
        <taxon>Basidiomycota</taxon>
        <taxon>Pucciniomycotina</taxon>
        <taxon>Pucciniomycetes</taxon>
        <taxon>Pucciniales</taxon>
        <taxon>Phakopsoraceae</taxon>
        <taxon>Phakopsora</taxon>
    </lineage>
</organism>
<feature type="compositionally biased region" description="Basic residues" evidence="6">
    <location>
        <begin position="666"/>
        <end position="683"/>
    </location>
</feature>
<evidence type="ECO:0000259" key="8">
    <source>
        <dbReference type="Pfam" id="PF09335"/>
    </source>
</evidence>
<evidence type="ECO:0000256" key="5">
    <source>
        <dbReference type="ARBA" id="ARBA00025797"/>
    </source>
</evidence>
<feature type="transmembrane region" description="Helical" evidence="7">
    <location>
        <begin position="506"/>
        <end position="527"/>
    </location>
</feature>
<feature type="transmembrane region" description="Helical" evidence="7">
    <location>
        <begin position="465"/>
        <end position="486"/>
    </location>
</feature>
<evidence type="ECO:0000256" key="1">
    <source>
        <dbReference type="ARBA" id="ARBA00004141"/>
    </source>
</evidence>
<feature type="compositionally biased region" description="Low complexity" evidence="6">
    <location>
        <begin position="175"/>
        <end position="209"/>
    </location>
</feature>
<comment type="subcellular location">
    <subcellularLocation>
        <location evidence="1">Membrane</location>
        <topology evidence="1">Multi-pass membrane protein</topology>
    </subcellularLocation>
</comment>
<dbReference type="InterPro" id="IPR032816">
    <property type="entry name" value="VTT_dom"/>
</dbReference>
<dbReference type="Proteomes" id="UP001153365">
    <property type="component" value="Unassembled WGS sequence"/>
</dbReference>